<name>A0ABW0KSY3_9BACT</name>
<feature type="chain" id="PRO_5046203100" evidence="1">
    <location>
        <begin position="20"/>
        <end position="387"/>
    </location>
</feature>
<dbReference type="InterPro" id="IPR036465">
    <property type="entry name" value="vWFA_dom_sf"/>
</dbReference>
<dbReference type="Pfam" id="PF00092">
    <property type="entry name" value="VWA"/>
    <property type="match status" value="1"/>
</dbReference>
<evidence type="ECO:0000259" key="2">
    <source>
        <dbReference type="Pfam" id="PF00092"/>
    </source>
</evidence>
<feature type="signal peptide" evidence="1">
    <location>
        <begin position="1"/>
        <end position="19"/>
    </location>
</feature>
<feature type="domain" description="VWFA" evidence="2">
    <location>
        <begin position="46"/>
        <end position="193"/>
    </location>
</feature>
<evidence type="ECO:0000313" key="4">
    <source>
        <dbReference type="Proteomes" id="UP001596052"/>
    </source>
</evidence>
<evidence type="ECO:0000256" key="1">
    <source>
        <dbReference type="SAM" id="SignalP"/>
    </source>
</evidence>
<dbReference type="SUPFAM" id="SSF53300">
    <property type="entry name" value="vWA-like"/>
    <property type="match status" value="1"/>
</dbReference>
<dbReference type="Gene3D" id="3.40.50.410">
    <property type="entry name" value="von Willebrand factor, type A domain"/>
    <property type="match status" value="1"/>
</dbReference>
<protein>
    <submittedName>
        <fullName evidence="3">VWA domain-containing protein</fullName>
    </submittedName>
</protein>
<dbReference type="CDD" id="cd00198">
    <property type="entry name" value="vWFA"/>
    <property type="match status" value="1"/>
</dbReference>
<dbReference type="Proteomes" id="UP001596052">
    <property type="component" value="Unassembled WGS sequence"/>
</dbReference>
<gene>
    <name evidence="3" type="ORF">ACFQDI_16720</name>
</gene>
<dbReference type="InterPro" id="IPR002035">
    <property type="entry name" value="VWF_A"/>
</dbReference>
<accession>A0ABW0KSY3</accession>
<organism evidence="3 4">
    <name type="scientific">Prosthecobacter fluviatilis</name>
    <dbReference type="NCBI Taxonomy" id="445931"/>
    <lineage>
        <taxon>Bacteria</taxon>
        <taxon>Pseudomonadati</taxon>
        <taxon>Verrucomicrobiota</taxon>
        <taxon>Verrucomicrobiia</taxon>
        <taxon>Verrucomicrobiales</taxon>
        <taxon>Verrucomicrobiaceae</taxon>
        <taxon>Prosthecobacter</taxon>
    </lineage>
</organism>
<sequence length="387" mass="42602">MKTPSILIATALTVCLAIAKDAQPPAPVAEIVKVETAAADTPVVQIAVLLDTSSSMSGLIEQAKTQLWKLVNEFITAKQDGKTPVVQVALYEYGKSSLRAEENWIRQIQPLTRDLDKVSEELFALTTNGGDEYCGAVIERATKDLAWDANPKVYKAIFIAGNEPFTQGPIDSKKSCQNAIAKGIIVNTIHCGSESQGIAEHWNQGALLADGKYLVIDQNQAIVHIEAPQDKEIVKLNEQLNSTYINYGKEAPMAKARQLAQDSNAAAKAESGAQVQRIISKASANYCNTGWDLVDACKQKDFDITKIKEADLPEEMKKMSVEERKTYLEKKMAEREGIQKQVLALNKERENYVATKRKESAKTDTLDTAMTKALRSQAEKKGIAWEK</sequence>
<proteinExistence type="predicted"/>
<dbReference type="EMBL" id="JBHSMQ010000006">
    <property type="protein sequence ID" value="MFC5456510.1"/>
    <property type="molecule type" value="Genomic_DNA"/>
</dbReference>
<evidence type="ECO:0000313" key="3">
    <source>
        <dbReference type="EMBL" id="MFC5456510.1"/>
    </source>
</evidence>
<keyword evidence="1" id="KW-0732">Signal</keyword>
<dbReference type="RefSeq" id="WP_377168818.1">
    <property type="nucleotide sequence ID" value="NZ_JBHSMQ010000006.1"/>
</dbReference>
<keyword evidence="4" id="KW-1185">Reference proteome</keyword>
<comment type="caution">
    <text evidence="3">The sequence shown here is derived from an EMBL/GenBank/DDBJ whole genome shotgun (WGS) entry which is preliminary data.</text>
</comment>
<reference evidence="4" key="1">
    <citation type="journal article" date="2019" name="Int. J. Syst. Evol. Microbiol.">
        <title>The Global Catalogue of Microorganisms (GCM) 10K type strain sequencing project: providing services to taxonomists for standard genome sequencing and annotation.</title>
        <authorList>
            <consortium name="The Broad Institute Genomics Platform"/>
            <consortium name="The Broad Institute Genome Sequencing Center for Infectious Disease"/>
            <person name="Wu L."/>
            <person name="Ma J."/>
        </authorList>
    </citation>
    <scope>NUCLEOTIDE SEQUENCE [LARGE SCALE GENOMIC DNA]</scope>
    <source>
        <strain evidence="4">CGMCC 4.1469</strain>
    </source>
</reference>